<evidence type="ECO:0000313" key="17">
    <source>
        <dbReference type="Proteomes" id="UP000646478"/>
    </source>
</evidence>
<dbReference type="Gene3D" id="2.40.50.100">
    <property type="match status" value="1"/>
</dbReference>
<dbReference type="InterPro" id="IPR023213">
    <property type="entry name" value="CAT-like_dom_sf"/>
</dbReference>
<gene>
    <name evidence="16" type="primary">sucB</name>
    <name evidence="16" type="ORF">GCM10011491_19400</name>
</gene>
<dbReference type="FunFam" id="3.30.559.10:FF:000007">
    <property type="entry name" value="Dihydrolipoamide acetyltransferase component of pyruvate dehydrogenase complex"/>
    <property type="match status" value="1"/>
</dbReference>
<dbReference type="PANTHER" id="PTHR43416:SF5">
    <property type="entry name" value="DIHYDROLIPOYLLYSINE-RESIDUE SUCCINYLTRANSFERASE COMPONENT OF 2-OXOGLUTARATE DEHYDROGENASE COMPLEX, MITOCHONDRIAL"/>
    <property type="match status" value="1"/>
</dbReference>
<dbReference type="SUPFAM" id="SSF51230">
    <property type="entry name" value="Single hybrid motif"/>
    <property type="match status" value="1"/>
</dbReference>
<evidence type="ECO:0000256" key="10">
    <source>
        <dbReference type="ARBA" id="ARBA00023315"/>
    </source>
</evidence>
<organism evidence="16 17">
    <name type="scientific">Brucella endophytica</name>
    <dbReference type="NCBI Taxonomy" id="1963359"/>
    <lineage>
        <taxon>Bacteria</taxon>
        <taxon>Pseudomonadati</taxon>
        <taxon>Pseudomonadota</taxon>
        <taxon>Alphaproteobacteria</taxon>
        <taxon>Hyphomicrobiales</taxon>
        <taxon>Brucellaceae</taxon>
        <taxon>Brucella/Ochrobactrum group</taxon>
        <taxon>Brucella</taxon>
    </lineage>
</organism>
<evidence type="ECO:0000256" key="5">
    <source>
        <dbReference type="ARBA" id="ARBA00012945"/>
    </source>
</evidence>
<accession>A0A916SAU3</accession>
<comment type="caution">
    <text evidence="16">The sequence shown here is derived from an EMBL/GenBank/DDBJ whole genome shotgun (WGS) entry which is preliminary data.</text>
</comment>
<dbReference type="PANTHER" id="PTHR43416">
    <property type="entry name" value="DIHYDROLIPOYLLYSINE-RESIDUE SUCCINYLTRANSFERASE COMPONENT OF 2-OXOGLUTARATE DEHYDROGENASE COMPLEX, MITOCHONDRIAL-RELATED"/>
    <property type="match status" value="1"/>
</dbReference>
<feature type="region of interest" description="Disordered" evidence="13">
    <location>
        <begin position="92"/>
        <end position="122"/>
    </location>
</feature>
<dbReference type="PROSITE" id="PS51826">
    <property type="entry name" value="PSBD"/>
    <property type="match status" value="1"/>
</dbReference>
<dbReference type="InterPro" id="IPR001078">
    <property type="entry name" value="2-oxoacid_DH_actylTfrase"/>
</dbReference>
<evidence type="ECO:0000256" key="1">
    <source>
        <dbReference type="ARBA" id="ARBA00004052"/>
    </source>
</evidence>
<dbReference type="RefSeq" id="WP_188823890.1">
    <property type="nucleotide sequence ID" value="NZ_BMHH01000006.1"/>
</dbReference>
<evidence type="ECO:0000256" key="13">
    <source>
        <dbReference type="SAM" id="MobiDB-lite"/>
    </source>
</evidence>
<evidence type="ECO:0000256" key="4">
    <source>
        <dbReference type="ARBA" id="ARBA00011666"/>
    </source>
</evidence>
<evidence type="ECO:0000259" key="14">
    <source>
        <dbReference type="PROSITE" id="PS50968"/>
    </source>
</evidence>
<evidence type="ECO:0000256" key="11">
    <source>
        <dbReference type="ARBA" id="ARBA00052761"/>
    </source>
</evidence>
<evidence type="ECO:0000313" key="16">
    <source>
        <dbReference type="EMBL" id="GGA91475.1"/>
    </source>
</evidence>
<dbReference type="PROSITE" id="PS50968">
    <property type="entry name" value="BIOTINYL_LIPOYL"/>
    <property type="match status" value="1"/>
</dbReference>
<dbReference type="Proteomes" id="UP000646478">
    <property type="component" value="Unassembled WGS sequence"/>
</dbReference>
<dbReference type="CDD" id="cd06849">
    <property type="entry name" value="lipoyl_domain"/>
    <property type="match status" value="1"/>
</dbReference>
<dbReference type="Pfam" id="PF02817">
    <property type="entry name" value="E3_binding"/>
    <property type="match status" value="1"/>
</dbReference>
<dbReference type="Pfam" id="PF00198">
    <property type="entry name" value="2-oxoacid_dh"/>
    <property type="match status" value="1"/>
</dbReference>
<feature type="compositionally biased region" description="Low complexity" evidence="13">
    <location>
        <begin position="95"/>
        <end position="122"/>
    </location>
</feature>
<protein>
    <recommendedName>
        <fullName evidence="6 12">Dihydrolipoyllysine-residue succinyltransferase component of 2-oxoglutarate dehydrogenase complex</fullName>
        <ecNumber evidence="5 12">2.3.1.61</ecNumber>
    </recommendedName>
    <alternativeName>
        <fullName evidence="12">2-oxoglutarate dehydrogenase complex component E2</fullName>
    </alternativeName>
</protein>
<dbReference type="InterPro" id="IPR011053">
    <property type="entry name" value="Single_hybrid_motif"/>
</dbReference>
<dbReference type="Pfam" id="PF00364">
    <property type="entry name" value="Biotin_lipoyl"/>
    <property type="match status" value="1"/>
</dbReference>
<sequence>MATEIRVPTLGESVSEATIGKWFKKVGDAIAADEPLVELETDKVTVEVPAPAAGTLGEISAKEGDTVEPGALLGMIEAGGAAAAPAAKKEEAKAAAEAPKTSAPASAPALSASGPAMAPAPSAAKLLSESGVSADQVEGSGKRGQVLKGDVLEALSKGIAAQAPEAPKAARAPSAAQDEAREERVKMTRLRQTIARRLKDAQNTAAMLTTFNEVDMKPVMDLRNRYKELFEKKHGVKLGFMGFFTKAVTHALKEIPAVNAEIDGTDLIYKNYCNIAVAVGTDKGLVVPVVRDADEMTIAEIEKEIGRLGKAARDGQLSVADMQGGTFTISNGGVYGSLMSTPILNAPQSGILGMHKIQERPVVVGGQIVIRPMMYLALSYDHRIVDGKEAVTFLVRVKETLEDPERLVLDL</sequence>
<comment type="similarity">
    <text evidence="3 12">Belongs to the 2-oxoacid dehydrogenase family.</text>
</comment>
<dbReference type="Gene3D" id="3.30.559.10">
    <property type="entry name" value="Chloramphenicol acetyltransferase-like domain"/>
    <property type="match status" value="1"/>
</dbReference>
<dbReference type="GO" id="GO:0045252">
    <property type="term" value="C:oxoglutarate dehydrogenase complex"/>
    <property type="evidence" value="ECO:0007669"/>
    <property type="project" value="UniProtKB-UniRule"/>
</dbReference>
<dbReference type="GO" id="GO:0006099">
    <property type="term" value="P:tricarboxylic acid cycle"/>
    <property type="evidence" value="ECO:0007669"/>
    <property type="project" value="UniProtKB-UniRule"/>
</dbReference>
<dbReference type="InterPro" id="IPR036625">
    <property type="entry name" value="E3-bd_dom_sf"/>
</dbReference>
<dbReference type="InterPro" id="IPR050537">
    <property type="entry name" value="2-oxoacid_dehydrogenase"/>
</dbReference>
<dbReference type="GO" id="GO:0004149">
    <property type="term" value="F:dihydrolipoyllysine-residue succinyltransferase activity"/>
    <property type="evidence" value="ECO:0007669"/>
    <property type="project" value="UniProtKB-UniRule"/>
</dbReference>
<evidence type="ECO:0000256" key="12">
    <source>
        <dbReference type="RuleBase" id="RU361138"/>
    </source>
</evidence>
<dbReference type="InterPro" id="IPR006255">
    <property type="entry name" value="SucB"/>
</dbReference>
<reference evidence="16" key="2">
    <citation type="submission" date="2020-09" db="EMBL/GenBank/DDBJ databases">
        <authorList>
            <person name="Sun Q."/>
            <person name="Zhou Y."/>
        </authorList>
    </citation>
    <scope>NUCLEOTIDE SEQUENCE</scope>
    <source>
        <strain evidence="16">CGMCC 1.15082</strain>
    </source>
</reference>
<dbReference type="NCBIfam" id="TIGR01347">
    <property type="entry name" value="sucB"/>
    <property type="match status" value="1"/>
</dbReference>
<keyword evidence="7 12" id="KW-0816">Tricarboxylic acid cycle</keyword>
<evidence type="ECO:0000256" key="2">
    <source>
        <dbReference type="ARBA" id="ARBA00005145"/>
    </source>
</evidence>
<dbReference type="InterPro" id="IPR003016">
    <property type="entry name" value="2-oxoA_DH_lipoyl-BS"/>
</dbReference>
<dbReference type="SUPFAM" id="SSF52777">
    <property type="entry name" value="CoA-dependent acyltransferases"/>
    <property type="match status" value="1"/>
</dbReference>
<dbReference type="SUPFAM" id="SSF47005">
    <property type="entry name" value="Peripheral subunit-binding domain of 2-oxo acid dehydrogenase complex"/>
    <property type="match status" value="1"/>
</dbReference>
<keyword evidence="8 12" id="KW-0808">Transferase</keyword>
<evidence type="ECO:0000256" key="3">
    <source>
        <dbReference type="ARBA" id="ARBA00007317"/>
    </source>
</evidence>
<dbReference type="InterPro" id="IPR004167">
    <property type="entry name" value="PSBD"/>
</dbReference>
<comment type="function">
    <text evidence="1 12">E2 component of the 2-oxoglutarate dehydrogenase (OGDH) complex which catalyzes the second step in the conversion of 2-oxoglutarate to succinyl-CoA and CO(2).</text>
</comment>
<evidence type="ECO:0000256" key="6">
    <source>
        <dbReference type="ARBA" id="ARBA00019511"/>
    </source>
</evidence>
<proteinExistence type="inferred from homology"/>
<evidence type="ECO:0000256" key="9">
    <source>
        <dbReference type="ARBA" id="ARBA00022823"/>
    </source>
</evidence>
<dbReference type="NCBIfam" id="NF004309">
    <property type="entry name" value="PRK05704.1"/>
    <property type="match status" value="1"/>
</dbReference>
<comment type="subunit">
    <text evidence="4">Forms a 24-polypeptide structural core with octahedral symmetry. Part of the 2-oxoglutarate dehydrogenase (OGDH) complex composed of E1 (2-oxoglutarate dehydrogenase), E2 (dihydrolipoamide succinyltransferase) and E3 (dihydrolipoamide dehydrogenase); the complex contains multiple copies of the three enzymatic components (E1, E2 and E3).</text>
</comment>
<dbReference type="GO" id="GO:0033512">
    <property type="term" value="P:L-lysine catabolic process to acetyl-CoA via saccharopine"/>
    <property type="evidence" value="ECO:0007669"/>
    <property type="project" value="UniProtKB-UniRule"/>
</dbReference>
<dbReference type="PROSITE" id="PS00189">
    <property type="entry name" value="LIPOYL"/>
    <property type="match status" value="1"/>
</dbReference>
<dbReference type="AlphaFoldDB" id="A0A916SAU3"/>
<evidence type="ECO:0000259" key="15">
    <source>
        <dbReference type="PROSITE" id="PS51826"/>
    </source>
</evidence>
<feature type="domain" description="Lipoyl-binding" evidence="14">
    <location>
        <begin position="2"/>
        <end position="77"/>
    </location>
</feature>
<evidence type="ECO:0000256" key="7">
    <source>
        <dbReference type="ARBA" id="ARBA00022532"/>
    </source>
</evidence>
<dbReference type="Gene3D" id="4.10.320.10">
    <property type="entry name" value="E3-binding domain"/>
    <property type="match status" value="1"/>
</dbReference>
<dbReference type="EMBL" id="BMHH01000006">
    <property type="protein sequence ID" value="GGA91475.1"/>
    <property type="molecule type" value="Genomic_DNA"/>
</dbReference>
<name>A0A916SAU3_9HYPH</name>
<feature type="domain" description="Peripheral subunit-binding (PSBD)" evidence="15">
    <location>
        <begin position="118"/>
        <end position="155"/>
    </location>
</feature>
<keyword evidence="17" id="KW-1185">Reference proteome</keyword>
<comment type="cofactor">
    <cofactor evidence="12">
        <name>(R)-lipoate</name>
        <dbReference type="ChEBI" id="CHEBI:83088"/>
    </cofactor>
    <text evidence="12">Binds 1 lipoyl cofactor covalently.</text>
</comment>
<dbReference type="EC" id="2.3.1.61" evidence="5 12"/>
<dbReference type="GO" id="GO:0005829">
    <property type="term" value="C:cytosol"/>
    <property type="evidence" value="ECO:0007669"/>
    <property type="project" value="TreeGrafter"/>
</dbReference>
<evidence type="ECO:0000256" key="8">
    <source>
        <dbReference type="ARBA" id="ARBA00022679"/>
    </source>
</evidence>
<feature type="compositionally biased region" description="Low complexity" evidence="13">
    <location>
        <begin position="162"/>
        <end position="176"/>
    </location>
</feature>
<comment type="pathway">
    <text evidence="2 12">Amino-acid degradation; L-lysine degradation via saccharopine pathway; glutaryl-CoA from L-lysine: step 6/6.</text>
</comment>
<feature type="region of interest" description="Disordered" evidence="13">
    <location>
        <begin position="162"/>
        <end position="183"/>
    </location>
</feature>
<keyword evidence="9 12" id="KW-0450">Lipoyl</keyword>
<reference evidence="16" key="1">
    <citation type="journal article" date="2014" name="Int. J. Syst. Evol. Microbiol.">
        <title>Complete genome sequence of Corynebacterium casei LMG S-19264T (=DSM 44701T), isolated from a smear-ripened cheese.</title>
        <authorList>
            <consortium name="US DOE Joint Genome Institute (JGI-PGF)"/>
            <person name="Walter F."/>
            <person name="Albersmeier A."/>
            <person name="Kalinowski J."/>
            <person name="Ruckert C."/>
        </authorList>
    </citation>
    <scope>NUCLEOTIDE SEQUENCE</scope>
    <source>
        <strain evidence="16">CGMCC 1.15082</strain>
    </source>
</reference>
<keyword evidence="10 12" id="KW-0012">Acyltransferase</keyword>
<dbReference type="InterPro" id="IPR000089">
    <property type="entry name" value="Biotin_lipoyl"/>
</dbReference>
<comment type="catalytic activity">
    <reaction evidence="11 12">
        <text>N(6)-[(R)-dihydrolipoyl]-L-lysyl-[protein] + succinyl-CoA = N(6)-[(R)-S(8)-succinyldihydrolipoyl]-L-lysyl-[protein] + CoA</text>
        <dbReference type="Rhea" id="RHEA:15213"/>
        <dbReference type="Rhea" id="RHEA-COMP:10475"/>
        <dbReference type="Rhea" id="RHEA-COMP:20092"/>
        <dbReference type="ChEBI" id="CHEBI:57287"/>
        <dbReference type="ChEBI" id="CHEBI:57292"/>
        <dbReference type="ChEBI" id="CHEBI:83100"/>
        <dbReference type="ChEBI" id="CHEBI:83120"/>
        <dbReference type="EC" id="2.3.1.61"/>
    </reaction>
</comment>